<dbReference type="NCBIfam" id="TIGR00254">
    <property type="entry name" value="GGDEF"/>
    <property type="match status" value="1"/>
</dbReference>
<name>A0A2N5XU58_9HYPH</name>
<dbReference type="InterPro" id="IPR035919">
    <property type="entry name" value="EAL_sf"/>
</dbReference>
<reference evidence="3 4" key="1">
    <citation type="submission" date="2018-01" db="EMBL/GenBank/DDBJ databases">
        <title>The draft genome sequence of Cohaesibacter sp. H1304.</title>
        <authorList>
            <person name="Wang N.-N."/>
            <person name="Du Z.-J."/>
        </authorList>
    </citation>
    <scope>NUCLEOTIDE SEQUENCE [LARGE SCALE GENOMIC DNA]</scope>
    <source>
        <strain evidence="3 4">H1304</strain>
    </source>
</reference>
<dbReference type="InterPro" id="IPR043128">
    <property type="entry name" value="Rev_trsase/Diguanyl_cyclase"/>
</dbReference>
<dbReference type="CDD" id="cd01948">
    <property type="entry name" value="EAL"/>
    <property type="match status" value="1"/>
</dbReference>
<proteinExistence type="predicted"/>
<dbReference type="GO" id="GO:0071111">
    <property type="term" value="F:cyclic-guanylate-specific phosphodiesterase activity"/>
    <property type="evidence" value="ECO:0007669"/>
    <property type="project" value="InterPro"/>
</dbReference>
<dbReference type="SMART" id="SM00267">
    <property type="entry name" value="GGDEF"/>
    <property type="match status" value="1"/>
</dbReference>
<protein>
    <submittedName>
        <fullName evidence="3">GGDEF-domain containing protein</fullName>
    </submittedName>
</protein>
<evidence type="ECO:0000313" key="3">
    <source>
        <dbReference type="EMBL" id="PLW78034.1"/>
    </source>
</evidence>
<dbReference type="SUPFAM" id="SSF55073">
    <property type="entry name" value="Nucleotide cyclase"/>
    <property type="match status" value="1"/>
</dbReference>
<dbReference type="EMBL" id="PKUQ01000011">
    <property type="protein sequence ID" value="PLW78034.1"/>
    <property type="molecule type" value="Genomic_DNA"/>
</dbReference>
<keyword evidence="4" id="KW-1185">Reference proteome</keyword>
<evidence type="ECO:0000259" key="1">
    <source>
        <dbReference type="PROSITE" id="PS50883"/>
    </source>
</evidence>
<evidence type="ECO:0000313" key="4">
    <source>
        <dbReference type="Proteomes" id="UP000234881"/>
    </source>
</evidence>
<dbReference type="InterPro" id="IPR000160">
    <property type="entry name" value="GGDEF_dom"/>
</dbReference>
<dbReference type="Gene3D" id="3.20.20.450">
    <property type="entry name" value="EAL domain"/>
    <property type="match status" value="1"/>
</dbReference>
<dbReference type="Gene3D" id="3.30.70.270">
    <property type="match status" value="1"/>
</dbReference>
<dbReference type="AlphaFoldDB" id="A0A2N5XU58"/>
<comment type="caution">
    <text evidence="3">The sequence shown here is derived from an EMBL/GenBank/DDBJ whole genome shotgun (WGS) entry which is preliminary data.</text>
</comment>
<dbReference type="InterPro" id="IPR029787">
    <property type="entry name" value="Nucleotide_cyclase"/>
</dbReference>
<feature type="domain" description="GGDEF" evidence="2">
    <location>
        <begin position="217"/>
        <end position="350"/>
    </location>
</feature>
<accession>A0A2N5XU58</accession>
<dbReference type="SUPFAM" id="SSF141868">
    <property type="entry name" value="EAL domain-like"/>
    <property type="match status" value="1"/>
</dbReference>
<feature type="domain" description="EAL" evidence="1">
    <location>
        <begin position="361"/>
        <end position="610"/>
    </location>
</feature>
<dbReference type="Pfam" id="PF00563">
    <property type="entry name" value="EAL"/>
    <property type="match status" value="1"/>
</dbReference>
<dbReference type="PROSITE" id="PS50883">
    <property type="entry name" value="EAL"/>
    <property type="match status" value="1"/>
</dbReference>
<dbReference type="SMART" id="SM00052">
    <property type="entry name" value="EAL"/>
    <property type="match status" value="1"/>
</dbReference>
<dbReference type="PANTHER" id="PTHR33121">
    <property type="entry name" value="CYCLIC DI-GMP PHOSPHODIESTERASE PDEF"/>
    <property type="match status" value="1"/>
</dbReference>
<dbReference type="OrthoDB" id="23692at2"/>
<dbReference type="Proteomes" id="UP000234881">
    <property type="component" value="Unassembled WGS sequence"/>
</dbReference>
<sequence>MRRSVLRTGVWRRTDGASFRDFSCSEWSGRSERSFARKMGWGVTSTLDKAMVIKARDILTSIGEVIYDWQASGDQLRWSSNAAEVMQANVVASCPTGQAFADRVTPDTIGARYRSIFGSGRTDNGSGVPFECIYCLAPNGFESEVRLWVEESGRWFAGSDGRAERVHGIMRVVNERHHREQRQRFLSQFDELTGLYNRSIFLDQLSQNLECRAQSDQVSCYLVAHIDNFRVVNEAYGFDIADQVIREVAGRISRRLRDGDLVGRISGTKFGLLINNCSEAEMAATAERFLEATRDDLIQTDVGPVHVTMTMGGVYLGKDVPDLRTAEVCALDALDRAKHHNRGSFRSFNAVPFALDEREKTIKMADEVISCLNDRRIDLAFQPIVEAQSGEPAYYEVLMRVDDQEGNAIPAATFVDFAEQLGLAAMLDHRILEMTLDVLFSYPEARLSINVSPDVAMDKDWNAYLQARVANYPDVAERLVVEITEKAAIRNMEGAIAFVQSLRSLGAKVAIDDFGAGYTSFRNLQRLDVNLVKIDGSFVQDIDTNAQNRAFVRMFSELAKELEIEVVAEWVETEQVAQVLSSMDVAYYQGYHYGKASKDLPWAKAGDHSLVV</sequence>
<dbReference type="PANTHER" id="PTHR33121:SF79">
    <property type="entry name" value="CYCLIC DI-GMP PHOSPHODIESTERASE PDED-RELATED"/>
    <property type="match status" value="1"/>
</dbReference>
<dbReference type="PROSITE" id="PS50887">
    <property type="entry name" value="GGDEF"/>
    <property type="match status" value="1"/>
</dbReference>
<dbReference type="Pfam" id="PF00990">
    <property type="entry name" value="GGDEF"/>
    <property type="match status" value="1"/>
</dbReference>
<gene>
    <name evidence="3" type="ORF">C0081_06165</name>
</gene>
<organism evidence="3 4">
    <name type="scientific">Cohaesibacter celericrescens</name>
    <dbReference type="NCBI Taxonomy" id="2067669"/>
    <lineage>
        <taxon>Bacteria</taxon>
        <taxon>Pseudomonadati</taxon>
        <taxon>Pseudomonadota</taxon>
        <taxon>Alphaproteobacteria</taxon>
        <taxon>Hyphomicrobiales</taxon>
        <taxon>Cohaesibacteraceae</taxon>
    </lineage>
</organism>
<dbReference type="InterPro" id="IPR050706">
    <property type="entry name" value="Cyclic-di-GMP_PDE-like"/>
</dbReference>
<dbReference type="InterPro" id="IPR001633">
    <property type="entry name" value="EAL_dom"/>
</dbReference>
<evidence type="ECO:0000259" key="2">
    <source>
        <dbReference type="PROSITE" id="PS50887"/>
    </source>
</evidence>
<dbReference type="CDD" id="cd01949">
    <property type="entry name" value="GGDEF"/>
    <property type="match status" value="1"/>
</dbReference>